<protein>
    <submittedName>
        <fullName evidence="2">Uncharacterized protein</fullName>
    </submittedName>
</protein>
<dbReference type="RefSeq" id="WP_089688292.1">
    <property type="nucleotide sequence ID" value="NZ_FNFO01000016.1"/>
</dbReference>
<organism evidence="2 3">
    <name type="scientific">Catalinimonas alkaloidigena</name>
    <dbReference type="NCBI Taxonomy" id="1075417"/>
    <lineage>
        <taxon>Bacteria</taxon>
        <taxon>Pseudomonadati</taxon>
        <taxon>Bacteroidota</taxon>
        <taxon>Cytophagia</taxon>
        <taxon>Cytophagales</taxon>
        <taxon>Catalimonadaceae</taxon>
        <taxon>Catalinimonas</taxon>
    </lineage>
</organism>
<dbReference type="EMBL" id="FNFO01000016">
    <property type="protein sequence ID" value="SDM59020.1"/>
    <property type="molecule type" value="Genomic_DNA"/>
</dbReference>
<feature type="signal peptide" evidence="1">
    <location>
        <begin position="1"/>
        <end position="18"/>
    </location>
</feature>
<gene>
    <name evidence="2" type="ORF">SAMN05421823_11657</name>
</gene>
<dbReference type="AlphaFoldDB" id="A0A1G9UGE0"/>
<accession>A0A1G9UGE0</accession>
<evidence type="ECO:0000313" key="2">
    <source>
        <dbReference type="EMBL" id="SDM59020.1"/>
    </source>
</evidence>
<keyword evidence="1" id="KW-0732">Signal</keyword>
<feature type="chain" id="PRO_5011741871" evidence="1">
    <location>
        <begin position="19"/>
        <end position="228"/>
    </location>
</feature>
<proteinExistence type="predicted"/>
<evidence type="ECO:0000313" key="3">
    <source>
        <dbReference type="Proteomes" id="UP000198510"/>
    </source>
</evidence>
<sequence length="228" mass="26640">MYRFFLLLCLLVGGGLGAQPDQTPVPWHPLQTTTFLPVPNAEPTWQPGYVRTVAGEWRSVDALRFDMLKHRLETIEDGKTQFYDPVVLPEFILMDDEGQMHRFIRTPYPHLFGPQLAFMEVASEGPRPVLLFRKPHMRIAHRNSIYTLQNDETAQEIATDLYTFDDRGRLVRIPRRRKAALRLFGEHQEAIQYYAAQHRLHFRSPQHLARMVVYYNALVMSERHTAAR</sequence>
<keyword evidence="3" id="KW-1185">Reference proteome</keyword>
<dbReference type="Proteomes" id="UP000198510">
    <property type="component" value="Unassembled WGS sequence"/>
</dbReference>
<reference evidence="2 3" key="1">
    <citation type="submission" date="2016-10" db="EMBL/GenBank/DDBJ databases">
        <authorList>
            <person name="de Groot N.N."/>
        </authorList>
    </citation>
    <scope>NUCLEOTIDE SEQUENCE [LARGE SCALE GENOMIC DNA]</scope>
    <source>
        <strain evidence="2 3">DSM 25186</strain>
    </source>
</reference>
<name>A0A1G9UGE0_9BACT</name>
<evidence type="ECO:0000256" key="1">
    <source>
        <dbReference type="SAM" id="SignalP"/>
    </source>
</evidence>